<name>A0A0W0VX85_9GAMM</name>
<proteinExistence type="predicted"/>
<gene>
    <name evidence="1" type="ORF">Lmac_2376</name>
</gene>
<dbReference type="OrthoDB" id="5635884at2"/>
<reference evidence="1 2" key="1">
    <citation type="submission" date="2015-11" db="EMBL/GenBank/DDBJ databases">
        <title>Genomic analysis of 38 Legionella species identifies large and diverse effector repertoires.</title>
        <authorList>
            <person name="Burstein D."/>
            <person name="Amaro F."/>
            <person name="Zusman T."/>
            <person name="Lifshitz Z."/>
            <person name="Cohen O."/>
            <person name="Gilbert J.A."/>
            <person name="Pupko T."/>
            <person name="Shuman H.A."/>
            <person name="Segal G."/>
        </authorList>
    </citation>
    <scope>NUCLEOTIDE SEQUENCE [LARGE SCALE GENOMIC DNA]</scope>
    <source>
        <strain evidence="1 2">PX-1-G2-E2</strain>
    </source>
</reference>
<dbReference type="PATRIC" id="fig|466.6.peg.2521"/>
<dbReference type="EMBL" id="LNYL01000048">
    <property type="protein sequence ID" value="KTD24839.1"/>
    <property type="molecule type" value="Genomic_DNA"/>
</dbReference>
<dbReference type="Proteomes" id="UP000054908">
    <property type="component" value="Unassembled WGS sequence"/>
</dbReference>
<organism evidence="1 2">
    <name type="scientific">Legionella maceachernii</name>
    <dbReference type="NCBI Taxonomy" id="466"/>
    <lineage>
        <taxon>Bacteria</taxon>
        <taxon>Pseudomonadati</taxon>
        <taxon>Pseudomonadota</taxon>
        <taxon>Gammaproteobacteria</taxon>
        <taxon>Legionellales</taxon>
        <taxon>Legionellaceae</taxon>
        <taxon>Legionella</taxon>
    </lineage>
</organism>
<keyword evidence="2" id="KW-1185">Reference proteome</keyword>
<dbReference type="RefSeq" id="WP_058453084.1">
    <property type="nucleotide sequence ID" value="NZ_CAAAIB010000016.1"/>
</dbReference>
<protein>
    <submittedName>
        <fullName evidence="1">Uncharacterized protein</fullName>
    </submittedName>
</protein>
<sequence>MRTFFCSLLPKKEELTPFTTQGEVLEKYGQGVNDQGQVVGMCRPMSNAYLDLLLKGKKPKDYLADDKKFLALSIEEENRELESGESDVDHFAFKENNIPHFDLTIEKNDLTEKTLTDLLEENNHLLITYPQPSADHEIYLGRKNQGRCRFFDANIKGGERKGGCDKLIAEVIDVMKSQYVEEDKPFRVGMGRSG</sequence>
<dbReference type="STRING" id="466.Lmac_2376"/>
<evidence type="ECO:0000313" key="2">
    <source>
        <dbReference type="Proteomes" id="UP000054908"/>
    </source>
</evidence>
<comment type="caution">
    <text evidence="1">The sequence shown here is derived from an EMBL/GenBank/DDBJ whole genome shotgun (WGS) entry which is preliminary data.</text>
</comment>
<evidence type="ECO:0000313" key="1">
    <source>
        <dbReference type="EMBL" id="KTD24839.1"/>
    </source>
</evidence>
<dbReference type="AlphaFoldDB" id="A0A0W0VX85"/>
<accession>A0A0W0VX85</accession>